<evidence type="ECO:0000256" key="4">
    <source>
        <dbReference type="ARBA" id="ARBA00022777"/>
    </source>
</evidence>
<evidence type="ECO:0000313" key="10">
    <source>
        <dbReference type="Proteomes" id="UP000033451"/>
    </source>
</evidence>
<accession>A0A0F0LXS5</accession>
<evidence type="ECO:0000313" key="11">
    <source>
        <dbReference type="Proteomes" id="UP000257479"/>
    </source>
</evidence>
<feature type="active site" description="Proton donor/acceptor" evidence="6">
    <location>
        <position position="161"/>
    </location>
</feature>
<feature type="binding site" evidence="6">
    <location>
        <begin position="221"/>
        <end position="225"/>
    </location>
    <ligand>
        <name>ATP</name>
        <dbReference type="ChEBI" id="CHEBI:30616"/>
    </ligand>
</feature>
<dbReference type="GO" id="GO:0005524">
    <property type="term" value="F:ATP binding"/>
    <property type="evidence" value="ECO:0007669"/>
    <property type="project" value="UniProtKB-KW"/>
</dbReference>
<evidence type="ECO:0000256" key="6">
    <source>
        <dbReference type="HAMAP-Rule" id="MF_00020"/>
    </source>
</evidence>
<dbReference type="Proteomes" id="UP000257479">
    <property type="component" value="Unassembled WGS sequence"/>
</dbReference>
<dbReference type="EMBL" id="JYIY01000054">
    <property type="protein sequence ID" value="KJL40042.1"/>
    <property type="molecule type" value="Genomic_DNA"/>
</dbReference>
<keyword evidence="6" id="KW-0460">Magnesium</keyword>
<reference evidence="9 10" key="1">
    <citation type="submission" date="2015-02" db="EMBL/GenBank/DDBJ databases">
        <title>Draft genome sequences of ten Microbacterium spp. with emphasis on heavy metal contaminated environments.</title>
        <authorList>
            <person name="Corretto E."/>
        </authorList>
    </citation>
    <scope>NUCLEOTIDE SEQUENCE [LARGE SCALE GENOMIC DNA]</scope>
    <source>
        <strain evidence="9 10">DSM 18659</strain>
    </source>
</reference>
<dbReference type="Pfam" id="PF00871">
    <property type="entry name" value="Acetate_kinase"/>
    <property type="match status" value="1"/>
</dbReference>
<proteinExistence type="inferred from homology"/>
<keyword evidence="6" id="KW-0963">Cytoplasm</keyword>
<dbReference type="GO" id="GO:0006083">
    <property type="term" value="P:acetate metabolic process"/>
    <property type="evidence" value="ECO:0007669"/>
    <property type="project" value="TreeGrafter"/>
</dbReference>
<dbReference type="InterPro" id="IPR000890">
    <property type="entry name" value="Aliphatic_acid_kin_short-chain"/>
</dbReference>
<dbReference type="CDD" id="cd24010">
    <property type="entry name" value="ASKHA_NBD_AcK_PK"/>
    <property type="match status" value="1"/>
</dbReference>
<dbReference type="GO" id="GO:0000287">
    <property type="term" value="F:magnesium ion binding"/>
    <property type="evidence" value="ECO:0007669"/>
    <property type="project" value="UniProtKB-UniRule"/>
</dbReference>
<feature type="binding site" evidence="6">
    <location>
        <position position="397"/>
    </location>
    <ligand>
        <name>Mg(2+)</name>
        <dbReference type="ChEBI" id="CHEBI:18420"/>
    </ligand>
</feature>
<dbReference type="PIRSF" id="PIRSF000722">
    <property type="entry name" value="Acetate_prop_kin"/>
    <property type="match status" value="1"/>
</dbReference>
<dbReference type="PROSITE" id="PS01076">
    <property type="entry name" value="ACETATE_KINASE_2"/>
    <property type="match status" value="1"/>
</dbReference>
<dbReference type="InterPro" id="IPR023865">
    <property type="entry name" value="Aliphatic_acid_kinase_CS"/>
</dbReference>
<dbReference type="GO" id="GO:0005737">
    <property type="term" value="C:cytoplasm"/>
    <property type="evidence" value="ECO:0007669"/>
    <property type="project" value="UniProtKB-SubCell"/>
</dbReference>
<gene>
    <name evidence="6 9" type="primary">ackA</name>
    <name evidence="8" type="ORF">DCP95_06525</name>
    <name evidence="9" type="ORF">RR49_00432</name>
</gene>
<keyword evidence="4 6" id="KW-0418">Kinase</keyword>
<feature type="binding site" evidence="6">
    <location>
        <position position="15"/>
    </location>
    <ligand>
        <name>ATP</name>
        <dbReference type="ChEBI" id="CHEBI:30616"/>
    </ligand>
</feature>
<dbReference type="OrthoDB" id="9802453at2"/>
<comment type="catalytic activity">
    <reaction evidence="6">
        <text>acetate + ATP = acetyl phosphate + ADP</text>
        <dbReference type="Rhea" id="RHEA:11352"/>
        <dbReference type="ChEBI" id="CHEBI:22191"/>
        <dbReference type="ChEBI" id="CHEBI:30089"/>
        <dbReference type="ChEBI" id="CHEBI:30616"/>
        <dbReference type="ChEBI" id="CHEBI:456216"/>
        <dbReference type="EC" id="2.7.2.1"/>
    </reaction>
</comment>
<keyword evidence="10" id="KW-1185">Reference proteome</keyword>
<dbReference type="RefSeq" id="WP_045246315.1">
    <property type="nucleotide sequence ID" value="NZ_JYIY01000054.1"/>
</dbReference>
<dbReference type="NCBIfam" id="TIGR00016">
    <property type="entry name" value="ackA"/>
    <property type="match status" value="1"/>
</dbReference>
<dbReference type="EMBL" id="DMNG01000111">
    <property type="protein sequence ID" value="HAN24216.1"/>
    <property type="molecule type" value="Genomic_DNA"/>
</dbReference>
<feature type="binding site" evidence="6">
    <location>
        <begin position="295"/>
        <end position="297"/>
    </location>
    <ligand>
        <name>ATP</name>
        <dbReference type="ChEBI" id="CHEBI:30616"/>
    </ligand>
</feature>
<sequence length="411" mass="43715">MSVVLVVNSGSSSFKYQLIDMSTESVLASGLVERIGQADGRARHTVTAAAFGGSDAAAPTVLDATTERELPIADHAAGFAVMLEAFAENGPSLTERPPLAVGHRVVHGGARFFEPTLITPLVEINIDDLSMLAPLHNPGAVQGIRAARAAFPDTPHVAVFDTAFHQTMPPEAYTYAIDRDLADRYRLRKYGFHGTSHKFVSEAAAAFVGRPLRDLRQIVFHLGNGASVTAIDRGRSVDTSMGFTPLEGLVMGTRSGDLDPAVLLQLARRARMTTDELDDLLNKKSGLVGLAGASDMRDILARVEQGEDAAVLAFDVYIHRLRAYAGAYLAQLGGADVISFTAGVGENVPVVRAQALATLGYAGVLIDPVRNAARGRGIRVISAEDSPVTVLVVPTNEELEIARQTLQVART</sequence>
<keyword evidence="6" id="KW-0479">Metal-binding</keyword>
<dbReference type="PROSITE" id="PS01075">
    <property type="entry name" value="ACETATE_KINASE_1"/>
    <property type="match status" value="1"/>
</dbReference>
<dbReference type="SUPFAM" id="SSF53067">
    <property type="entry name" value="Actin-like ATPase domain"/>
    <property type="match status" value="2"/>
</dbReference>
<dbReference type="UniPathway" id="UPA00340">
    <property type="reaction ID" value="UER00458"/>
</dbReference>
<feature type="binding site" evidence="6">
    <location>
        <position position="104"/>
    </location>
    <ligand>
        <name>substrate</name>
    </ligand>
</feature>
<feature type="site" description="Transition state stabilizer" evidence="6">
    <location>
        <position position="193"/>
    </location>
</feature>
<protein>
    <recommendedName>
        <fullName evidence="6">Acetate kinase</fullName>
        <ecNumber evidence="6">2.7.2.1</ecNumber>
    </recommendedName>
    <alternativeName>
        <fullName evidence="6">Acetokinase</fullName>
    </alternativeName>
</protein>
<comment type="subcellular location">
    <subcellularLocation>
        <location evidence="6">Cytoplasm</location>
    </subcellularLocation>
</comment>
<evidence type="ECO:0000313" key="9">
    <source>
        <dbReference type="EMBL" id="KJL40042.1"/>
    </source>
</evidence>
<dbReference type="Proteomes" id="UP000033451">
    <property type="component" value="Unassembled WGS sequence"/>
</dbReference>
<evidence type="ECO:0000313" key="8">
    <source>
        <dbReference type="EMBL" id="HAN24216.1"/>
    </source>
</evidence>
<comment type="cofactor">
    <cofactor evidence="6">
        <name>Mg(2+)</name>
        <dbReference type="ChEBI" id="CHEBI:18420"/>
    </cofactor>
    <cofactor evidence="6">
        <name>Mn(2+)</name>
        <dbReference type="ChEBI" id="CHEBI:29035"/>
    </cofactor>
    <text evidence="6">Mg(2+). Can also accept Mn(2+).</text>
</comment>
<feature type="binding site" evidence="6">
    <location>
        <begin position="343"/>
        <end position="347"/>
    </location>
    <ligand>
        <name>ATP</name>
        <dbReference type="ChEBI" id="CHEBI:30616"/>
    </ligand>
</feature>
<name>A0A0F0LXS5_9MICO</name>
<comment type="pathway">
    <text evidence="6">Metabolic intermediate biosynthesis; acetyl-CoA biosynthesis; acetyl-CoA from acetate: step 1/2.</text>
</comment>
<dbReference type="PANTHER" id="PTHR21060">
    <property type="entry name" value="ACETATE KINASE"/>
    <property type="match status" value="1"/>
</dbReference>
<evidence type="ECO:0000256" key="2">
    <source>
        <dbReference type="ARBA" id="ARBA00022679"/>
    </source>
</evidence>
<keyword evidence="2 6" id="KW-0808">Transferase</keyword>
<evidence type="ECO:0000256" key="1">
    <source>
        <dbReference type="ARBA" id="ARBA00008748"/>
    </source>
</evidence>
<evidence type="ECO:0000256" key="3">
    <source>
        <dbReference type="ARBA" id="ARBA00022741"/>
    </source>
</evidence>
<dbReference type="PATRIC" id="fig|400772.4.peg.462"/>
<comment type="similarity">
    <text evidence="1 6 7">Belongs to the acetokinase family.</text>
</comment>
<dbReference type="GO" id="GO:0006085">
    <property type="term" value="P:acetyl-CoA biosynthetic process"/>
    <property type="evidence" value="ECO:0007669"/>
    <property type="project" value="UniProtKB-UniRule"/>
</dbReference>
<dbReference type="PRINTS" id="PR00471">
    <property type="entry name" value="ACETATEKNASE"/>
</dbReference>
<feature type="site" description="Transition state stabilizer" evidence="6">
    <location>
        <position position="254"/>
    </location>
</feature>
<comment type="caution">
    <text evidence="9">The sequence shown here is derived from an EMBL/GenBank/DDBJ whole genome shotgun (WGS) entry which is preliminary data.</text>
</comment>
<dbReference type="GO" id="GO:0008776">
    <property type="term" value="F:acetate kinase activity"/>
    <property type="evidence" value="ECO:0007669"/>
    <property type="project" value="UniProtKB-UniRule"/>
</dbReference>
<dbReference type="AlphaFoldDB" id="A0A0F0LXS5"/>
<dbReference type="EC" id="2.7.2.1" evidence="6"/>
<comment type="subunit">
    <text evidence="6">Homodimer.</text>
</comment>
<dbReference type="STRING" id="400772.RR49_00432"/>
<dbReference type="InterPro" id="IPR004372">
    <property type="entry name" value="Ac/propionate_kinase"/>
</dbReference>
<reference evidence="8 11" key="2">
    <citation type="journal article" date="2018" name="Nat. Biotechnol.">
        <title>A standardized bacterial taxonomy based on genome phylogeny substantially revises the tree of life.</title>
        <authorList>
            <person name="Parks D.H."/>
            <person name="Chuvochina M."/>
            <person name="Waite D.W."/>
            <person name="Rinke C."/>
            <person name="Skarshewski A."/>
            <person name="Chaumeil P.A."/>
            <person name="Hugenholtz P."/>
        </authorList>
    </citation>
    <scope>NUCLEOTIDE SEQUENCE [LARGE SCALE GENOMIC DNA]</scope>
    <source>
        <strain evidence="8">UBA9152</strain>
    </source>
</reference>
<comment type="function">
    <text evidence="6">Catalyzes the formation of acetyl phosphate from acetate and ATP. Can also catalyze the reverse reaction.</text>
</comment>
<dbReference type="HAMAP" id="MF_00020">
    <property type="entry name" value="Acetate_kinase"/>
    <property type="match status" value="1"/>
</dbReference>
<feature type="binding site" evidence="6">
    <location>
        <position position="8"/>
    </location>
    <ligand>
        <name>Mg(2+)</name>
        <dbReference type="ChEBI" id="CHEBI:18420"/>
    </ligand>
</feature>
<organism evidence="9 10">
    <name type="scientific">Microbacterium ginsengisoli</name>
    <dbReference type="NCBI Taxonomy" id="400772"/>
    <lineage>
        <taxon>Bacteria</taxon>
        <taxon>Bacillati</taxon>
        <taxon>Actinomycetota</taxon>
        <taxon>Actinomycetes</taxon>
        <taxon>Micrococcales</taxon>
        <taxon>Microbacteriaceae</taxon>
        <taxon>Microbacterium</taxon>
    </lineage>
</organism>
<dbReference type="InterPro" id="IPR043129">
    <property type="entry name" value="ATPase_NBD"/>
</dbReference>
<dbReference type="PANTHER" id="PTHR21060:SF15">
    <property type="entry name" value="ACETATE KINASE-RELATED"/>
    <property type="match status" value="1"/>
</dbReference>
<evidence type="ECO:0000256" key="7">
    <source>
        <dbReference type="RuleBase" id="RU003835"/>
    </source>
</evidence>
<keyword evidence="5 6" id="KW-0067">ATP-binding</keyword>
<keyword evidence="3 6" id="KW-0547">Nucleotide-binding</keyword>
<evidence type="ECO:0000256" key="5">
    <source>
        <dbReference type="ARBA" id="ARBA00022840"/>
    </source>
</evidence>
<dbReference type="Gene3D" id="3.30.420.40">
    <property type="match status" value="2"/>
</dbReference>